<evidence type="ECO:0000313" key="2">
    <source>
        <dbReference type="Proteomes" id="UP000318538"/>
    </source>
</evidence>
<organism evidence="1 2">
    <name type="scientific">Rubripirellula lacrimiformis</name>
    <dbReference type="NCBI Taxonomy" id="1930273"/>
    <lineage>
        <taxon>Bacteria</taxon>
        <taxon>Pseudomonadati</taxon>
        <taxon>Planctomycetota</taxon>
        <taxon>Planctomycetia</taxon>
        <taxon>Pirellulales</taxon>
        <taxon>Pirellulaceae</taxon>
        <taxon>Rubripirellula</taxon>
    </lineage>
</organism>
<sequence length="30" mass="3338">MSAKTKMHRKISELRAIAEFSPVLNYSGTA</sequence>
<name>A0A517NJW0_9BACT</name>
<keyword evidence="2" id="KW-1185">Reference proteome</keyword>
<dbReference type="KEGG" id="rlc:K227x_58370"/>
<dbReference type="EMBL" id="CP036525">
    <property type="protein sequence ID" value="QDT07410.1"/>
    <property type="molecule type" value="Genomic_DNA"/>
</dbReference>
<accession>A0A517NJW0</accession>
<gene>
    <name evidence="1" type="ORF">K227x_58370</name>
</gene>
<dbReference type="AlphaFoldDB" id="A0A517NJW0"/>
<protein>
    <submittedName>
        <fullName evidence="1">Uncharacterized protein</fullName>
    </submittedName>
</protein>
<evidence type="ECO:0000313" key="1">
    <source>
        <dbReference type="EMBL" id="QDT07410.1"/>
    </source>
</evidence>
<reference evidence="1 2" key="1">
    <citation type="submission" date="2019-02" db="EMBL/GenBank/DDBJ databases">
        <title>Deep-cultivation of Planctomycetes and their phenomic and genomic characterization uncovers novel biology.</title>
        <authorList>
            <person name="Wiegand S."/>
            <person name="Jogler M."/>
            <person name="Boedeker C."/>
            <person name="Pinto D."/>
            <person name="Vollmers J."/>
            <person name="Rivas-Marin E."/>
            <person name="Kohn T."/>
            <person name="Peeters S.H."/>
            <person name="Heuer A."/>
            <person name="Rast P."/>
            <person name="Oberbeckmann S."/>
            <person name="Bunk B."/>
            <person name="Jeske O."/>
            <person name="Meyerdierks A."/>
            <person name="Storesund J.E."/>
            <person name="Kallscheuer N."/>
            <person name="Luecker S."/>
            <person name="Lage O.M."/>
            <person name="Pohl T."/>
            <person name="Merkel B.J."/>
            <person name="Hornburger P."/>
            <person name="Mueller R.-W."/>
            <person name="Bruemmer F."/>
            <person name="Labrenz M."/>
            <person name="Spormann A.M."/>
            <person name="Op den Camp H."/>
            <person name="Overmann J."/>
            <person name="Amann R."/>
            <person name="Jetten M.S.M."/>
            <person name="Mascher T."/>
            <person name="Medema M.H."/>
            <person name="Devos D.P."/>
            <person name="Kaster A.-K."/>
            <person name="Ovreas L."/>
            <person name="Rohde M."/>
            <person name="Galperin M.Y."/>
            <person name="Jogler C."/>
        </authorList>
    </citation>
    <scope>NUCLEOTIDE SEQUENCE [LARGE SCALE GENOMIC DNA]</scope>
    <source>
        <strain evidence="1 2">K22_7</strain>
    </source>
</reference>
<proteinExistence type="predicted"/>
<dbReference type="Proteomes" id="UP000318538">
    <property type="component" value="Chromosome"/>
</dbReference>